<protein>
    <submittedName>
        <fullName evidence="2">Glyoxalase family protein</fullName>
    </submittedName>
</protein>
<dbReference type="PANTHER" id="PTHR36110">
    <property type="entry name" value="RING-CLEAVING DIOXYGENASE MHQE-RELATED"/>
    <property type="match status" value="1"/>
</dbReference>
<gene>
    <name evidence="2" type="ORF">SAMN05216258_105413</name>
</gene>
<name>A0A1I3GYV4_9RHOB</name>
<dbReference type="InterPro" id="IPR029068">
    <property type="entry name" value="Glyas_Bleomycin-R_OHBP_Dase"/>
</dbReference>
<dbReference type="InterPro" id="IPR052537">
    <property type="entry name" value="Extradiol_RC_dioxygenase"/>
</dbReference>
<accession>A0A1I3GYV4</accession>
<dbReference type="STRING" id="1114924.SAMN05216258_105413"/>
<feature type="domain" description="VOC" evidence="1">
    <location>
        <begin position="5"/>
        <end position="130"/>
    </location>
</feature>
<dbReference type="PROSITE" id="PS51819">
    <property type="entry name" value="VOC"/>
    <property type="match status" value="2"/>
</dbReference>
<dbReference type="Proteomes" id="UP000199377">
    <property type="component" value="Unassembled WGS sequence"/>
</dbReference>
<dbReference type="InterPro" id="IPR037523">
    <property type="entry name" value="VOC_core"/>
</dbReference>
<dbReference type="SUPFAM" id="SSF54593">
    <property type="entry name" value="Glyoxalase/Bleomycin resistance protein/Dihydroxybiphenyl dioxygenase"/>
    <property type="match status" value="1"/>
</dbReference>
<dbReference type="Pfam" id="PF00903">
    <property type="entry name" value="Glyoxalase"/>
    <property type="match status" value="1"/>
</dbReference>
<dbReference type="Gene3D" id="3.10.180.10">
    <property type="entry name" value="2,3-Dihydroxybiphenyl 1,2-Dioxygenase, domain 1"/>
    <property type="match status" value="2"/>
</dbReference>
<dbReference type="RefSeq" id="WP_092860224.1">
    <property type="nucleotide sequence ID" value="NZ_FOQH01000005.1"/>
</dbReference>
<sequence length="308" mass="32970">MKINGLHHVTALASGARENNAFYTHALGLRRVKKTVNFDAPDTYHLYYGDELGRPGTAITYFPFAGIGKGAKGAGTTSEVAYSIPLGAADWWAERLDALGVPHARRDGPFGETGLNLAGPDGEAIALVEVADDPREGWTGGGVEAAHAIRGFHGVTLTLRETARTQALLETMGYAVAGVEGARTRLKVANGNGADVVDLVADAEAPRAIEGAGSVHHIAFSVPDREAQDEARRILTQAGAQITPPIDRDYFWAIYFRTPGGVLFEIATAEPGFDRDEAPEALGTALKLPRQHERLRSRIEEILEPIDA</sequence>
<dbReference type="AlphaFoldDB" id="A0A1I3GYV4"/>
<dbReference type="InterPro" id="IPR004360">
    <property type="entry name" value="Glyas_Fos-R_dOase_dom"/>
</dbReference>
<evidence type="ECO:0000259" key="1">
    <source>
        <dbReference type="PROSITE" id="PS51819"/>
    </source>
</evidence>
<reference evidence="2 3" key="1">
    <citation type="submission" date="2016-10" db="EMBL/GenBank/DDBJ databases">
        <authorList>
            <person name="de Groot N.N."/>
        </authorList>
    </citation>
    <scope>NUCLEOTIDE SEQUENCE [LARGE SCALE GENOMIC DNA]</scope>
    <source>
        <strain evidence="2 3">CGMCC 1.11030</strain>
    </source>
</reference>
<proteinExistence type="predicted"/>
<dbReference type="OrthoDB" id="9785698at2"/>
<feature type="domain" description="VOC" evidence="1">
    <location>
        <begin position="151"/>
        <end position="269"/>
    </location>
</feature>
<dbReference type="EMBL" id="FOQH01000005">
    <property type="protein sequence ID" value="SFI28561.1"/>
    <property type="molecule type" value="Genomic_DNA"/>
</dbReference>
<organism evidence="2 3">
    <name type="scientific">Albimonas pacifica</name>
    <dbReference type="NCBI Taxonomy" id="1114924"/>
    <lineage>
        <taxon>Bacteria</taxon>
        <taxon>Pseudomonadati</taxon>
        <taxon>Pseudomonadota</taxon>
        <taxon>Alphaproteobacteria</taxon>
        <taxon>Rhodobacterales</taxon>
        <taxon>Paracoccaceae</taxon>
        <taxon>Albimonas</taxon>
    </lineage>
</organism>
<dbReference type="PANTHER" id="PTHR36110:SF2">
    <property type="entry name" value="RING-CLEAVING DIOXYGENASE MHQE-RELATED"/>
    <property type="match status" value="1"/>
</dbReference>
<evidence type="ECO:0000313" key="2">
    <source>
        <dbReference type="EMBL" id="SFI28561.1"/>
    </source>
</evidence>
<keyword evidence="3" id="KW-1185">Reference proteome</keyword>
<evidence type="ECO:0000313" key="3">
    <source>
        <dbReference type="Proteomes" id="UP000199377"/>
    </source>
</evidence>